<keyword evidence="1" id="KW-0812">Transmembrane</keyword>
<organism evidence="2 3">
    <name type="scientific">Nitrosopumilus oxyclinae</name>
    <dbReference type="NCBI Taxonomy" id="1959104"/>
    <lineage>
        <taxon>Archaea</taxon>
        <taxon>Nitrososphaerota</taxon>
        <taxon>Nitrososphaeria</taxon>
        <taxon>Nitrosopumilales</taxon>
        <taxon>Nitrosopumilaceae</taxon>
        <taxon>Nitrosopumilus</taxon>
    </lineage>
</organism>
<sequence>MGDLIMSNSGNGSEKRENIFEILDGIMFQMGNTKKIFMIMILTTLILPPLALLVMTSVFDSPFDEKLDVRLQIHLSNGDITEEEYENIKSKVIDRGRTNLFLNPPQLIIFAISLVWLGVGVRQWFVLSKWDKKYERFKAKQADIDKKLSDDSAEE</sequence>
<feature type="transmembrane region" description="Helical" evidence="1">
    <location>
        <begin position="107"/>
        <end position="127"/>
    </location>
</feature>
<gene>
    <name evidence="2" type="ORF">C5F49_02455</name>
</gene>
<keyword evidence="1" id="KW-1133">Transmembrane helix</keyword>
<accession>A0A7D5RAH9</accession>
<keyword evidence="1" id="KW-0472">Membrane</keyword>
<keyword evidence="3" id="KW-1185">Reference proteome</keyword>
<dbReference type="AlphaFoldDB" id="A0A7D5RAH9"/>
<proteinExistence type="predicted"/>
<evidence type="ECO:0000313" key="2">
    <source>
        <dbReference type="EMBL" id="QLH04303.1"/>
    </source>
</evidence>
<protein>
    <submittedName>
        <fullName evidence="2">Uncharacterized protein</fullName>
    </submittedName>
</protein>
<evidence type="ECO:0000313" key="3">
    <source>
        <dbReference type="Proteomes" id="UP000509441"/>
    </source>
</evidence>
<dbReference type="Proteomes" id="UP000509441">
    <property type="component" value="Chromosome"/>
</dbReference>
<feature type="transmembrane region" description="Helical" evidence="1">
    <location>
        <begin position="36"/>
        <end position="59"/>
    </location>
</feature>
<evidence type="ECO:0000256" key="1">
    <source>
        <dbReference type="SAM" id="Phobius"/>
    </source>
</evidence>
<name>A0A7D5RAH9_9ARCH</name>
<reference evidence="2 3" key="1">
    <citation type="submission" date="2018-02" db="EMBL/GenBank/DDBJ databases">
        <title>Complete genome of Nitrosopumilus oxyclinae HCE1.</title>
        <authorList>
            <person name="Qin W."/>
            <person name="Zheng Y."/>
            <person name="Stahl D.A."/>
        </authorList>
    </citation>
    <scope>NUCLEOTIDE SEQUENCE [LARGE SCALE GENOMIC DNA]</scope>
    <source>
        <strain evidence="2 3">HCE1</strain>
    </source>
</reference>
<dbReference type="KEGG" id="nox:C5F49_02455"/>
<dbReference type="EMBL" id="CP026994">
    <property type="protein sequence ID" value="QLH04303.1"/>
    <property type="molecule type" value="Genomic_DNA"/>
</dbReference>